<keyword evidence="1" id="KW-0472">Membrane</keyword>
<evidence type="ECO:0000313" key="3">
    <source>
        <dbReference type="EMBL" id="SJZ64421.1"/>
    </source>
</evidence>
<evidence type="ECO:0000313" key="4">
    <source>
        <dbReference type="Proteomes" id="UP000190657"/>
    </source>
</evidence>
<organism evidence="3 4">
    <name type="scientific">Eubacterium coprostanoligenes</name>
    <dbReference type="NCBI Taxonomy" id="290054"/>
    <lineage>
        <taxon>Bacteria</taxon>
        <taxon>Bacillati</taxon>
        <taxon>Bacillota</taxon>
        <taxon>Clostridia</taxon>
        <taxon>Eubacteriales</taxon>
        <taxon>Eubacteriaceae</taxon>
        <taxon>Eubacterium</taxon>
    </lineage>
</organism>
<evidence type="ECO:0000256" key="1">
    <source>
        <dbReference type="SAM" id="Phobius"/>
    </source>
</evidence>
<accession>A0A1T4MC17</accession>
<dbReference type="RefSeq" id="WP_078768690.1">
    <property type="nucleotide sequence ID" value="NZ_FUWW01000012.1"/>
</dbReference>
<keyword evidence="1" id="KW-0812">Transmembrane</keyword>
<keyword evidence="4" id="KW-1185">Reference proteome</keyword>
<protein>
    <submittedName>
        <fullName evidence="3">TadE-like protein</fullName>
    </submittedName>
</protein>
<sequence>MKKLYYRLYQRGKAEDGQSMLEFVLVLPVFMLLLALVLDFGWLFYTQLGVENSARNAARIACVEYTRVAYDQSAKRPDVEYSPTGVATSFSKTYDLSQYDNYLTDENVSVEDENCPLTDQEKRILYQVKSSVPSNFTDVKVTIAYSYDKEYLTDPSVAEYKVSNRSNGDVSVLVTGTHHAISPLVNWDAEPGQSRMTRTLRCKSVYKVEANSIVEQPTVGH</sequence>
<dbReference type="EMBL" id="FUWW01000012">
    <property type="protein sequence ID" value="SJZ64421.1"/>
    <property type="molecule type" value="Genomic_DNA"/>
</dbReference>
<dbReference type="Pfam" id="PF07811">
    <property type="entry name" value="TadE"/>
    <property type="match status" value="1"/>
</dbReference>
<reference evidence="3 4" key="1">
    <citation type="submission" date="2017-02" db="EMBL/GenBank/DDBJ databases">
        <authorList>
            <person name="Peterson S.W."/>
        </authorList>
    </citation>
    <scope>NUCLEOTIDE SEQUENCE [LARGE SCALE GENOMIC DNA]</scope>
    <source>
        <strain evidence="3 4">ATCC 51222</strain>
    </source>
</reference>
<gene>
    <name evidence="3" type="ORF">SAMN02745114_01214</name>
</gene>
<name>A0A1T4MC17_9FIRM</name>
<feature type="domain" description="TadE-like" evidence="2">
    <location>
        <begin position="17"/>
        <end position="59"/>
    </location>
</feature>
<dbReference type="InterPro" id="IPR012495">
    <property type="entry name" value="TadE-like_dom"/>
</dbReference>
<dbReference type="Proteomes" id="UP000190657">
    <property type="component" value="Unassembled WGS sequence"/>
</dbReference>
<dbReference type="AlphaFoldDB" id="A0A1T4MC17"/>
<proteinExistence type="predicted"/>
<feature type="transmembrane region" description="Helical" evidence="1">
    <location>
        <begin position="21"/>
        <end position="45"/>
    </location>
</feature>
<keyword evidence="1" id="KW-1133">Transmembrane helix</keyword>
<dbReference type="STRING" id="290054.SAMN02745114_01214"/>
<evidence type="ECO:0000259" key="2">
    <source>
        <dbReference type="Pfam" id="PF07811"/>
    </source>
</evidence>